<dbReference type="EMBL" id="JAYMRP010000047">
    <property type="protein sequence ID" value="MFB8777540.1"/>
    <property type="molecule type" value="Genomic_DNA"/>
</dbReference>
<dbReference type="RefSeq" id="WP_376735992.1">
    <property type="nucleotide sequence ID" value="NZ_JAYMRP010000047.1"/>
</dbReference>
<proteinExistence type="predicted"/>
<dbReference type="Proteomes" id="UP001585080">
    <property type="component" value="Unassembled WGS sequence"/>
</dbReference>
<gene>
    <name evidence="1" type="ORF">VSS16_33310</name>
</gene>
<evidence type="ECO:0000313" key="2">
    <source>
        <dbReference type="Proteomes" id="UP001585080"/>
    </source>
</evidence>
<protein>
    <submittedName>
        <fullName evidence="1">Uncharacterized protein</fullName>
    </submittedName>
</protein>
<sequence>MEPELATLVGAGATTMVGLMVTETWEQARHRLVRLFTRGDDDPTTAAAELEESRTALLAAPDDADLTADTTALLRLRLRRLLTENPDTVDELRHLLEEFTDPPPATGPVHNTITGGTQHGPVLQGHSFTNVTFRAPED</sequence>
<organism evidence="1 2">
    <name type="scientific">Streptomyces broussonetiae</name>
    <dbReference type="NCBI Taxonomy" id="2686304"/>
    <lineage>
        <taxon>Bacteria</taxon>
        <taxon>Bacillati</taxon>
        <taxon>Actinomycetota</taxon>
        <taxon>Actinomycetes</taxon>
        <taxon>Kitasatosporales</taxon>
        <taxon>Streptomycetaceae</taxon>
        <taxon>Streptomyces</taxon>
    </lineage>
</organism>
<evidence type="ECO:0000313" key="1">
    <source>
        <dbReference type="EMBL" id="MFB8777540.1"/>
    </source>
</evidence>
<name>A0ABV5EL09_9ACTN</name>
<keyword evidence="2" id="KW-1185">Reference proteome</keyword>
<comment type="caution">
    <text evidence="1">The sequence shown here is derived from an EMBL/GenBank/DDBJ whole genome shotgun (WGS) entry which is preliminary data.</text>
</comment>
<reference evidence="1 2" key="1">
    <citation type="submission" date="2024-01" db="EMBL/GenBank/DDBJ databases">
        <title>Genome mining of biosynthetic gene clusters to explore secondary metabolites of Streptomyces sp.</title>
        <authorList>
            <person name="Baig A."/>
            <person name="Ajitkumar Shintre N."/>
            <person name="Kumar H."/>
            <person name="Anbarasu A."/>
            <person name="Ramaiah S."/>
        </authorList>
    </citation>
    <scope>NUCLEOTIDE SEQUENCE [LARGE SCALE GENOMIC DNA]</scope>
    <source>
        <strain evidence="1 2">A57</strain>
    </source>
</reference>
<accession>A0ABV5EL09</accession>